<dbReference type="GO" id="GO:0046872">
    <property type="term" value="F:metal ion binding"/>
    <property type="evidence" value="ECO:0007669"/>
    <property type="project" value="UniProtKB-KW"/>
</dbReference>
<dbReference type="OrthoDB" id="413361at2759"/>
<keyword evidence="7" id="KW-0695">RNA-directed DNA polymerase</keyword>
<organism evidence="11">
    <name type="scientific">Amphimedon queenslandica</name>
    <name type="common">Sponge</name>
    <dbReference type="NCBI Taxonomy" id="400682"/>
    <lineage>
        <taxon>Eukaryota</taxon>
        <taxon>Metazoa</taxon>
        <taxon>Porifera</taxon>
        <taxon>Demospongiae</taxon>
        <taxon>Heteroscleromorpha</taxon>
        <taxon>Haplosclerida</taxon>
        <taxon>Niphatidae</taxon>
        <taxon>Amphimedon</taxon>
    </lineage>
</organism>
<sequence>MIFKVSKHKTCLMKDVLHVPKLTHTLFSVRVAASKGNSFEFGRGKCWIQNKNENLMGMVYLEKMLFVLNSEPIVQECASIASENKSQKLIELWHKSHGDLGEQQMREIVPNTPKSEGFSFCEPCIQGKQHRKPFQSLKEIRSQGRYKALTVMCVGQCLLKPMPTESLGRKKYFVSFIDDYTRYCSIDLMRNKSIVTDNLKKFEALICNLTGLMVGTLRSDNGGKYSVEASHTFTSLTYRSKLKLNFCRFKTFLSKCVGK</sequence>
<dbReference type="PANTHER" id="PTHR42648">
    <property type="entry name" value="TRANSPOSASE, PUTATIVE-RELATED"/>
    <property type="match status" value="1"/>
</dbReference>
<evidence type="ECO:0000256" key="2">
    <source>
        <dbReference type="ARBA" id="ARBA00022723"/>
    </source>
</evidence>
<evidence type="ECO:0000259" key="10">
    <source>
        <dbReference type="Pfam" id="PF13976"/>
    </source>
</evidence>
<evidence type="ECO:0000256" key="6">
    <source>
        <dbReference type="ARBA" id="ARBA00022908"/>
    </source>
</evidence>
<keyword evidence="8" id="KW-0548">Nucleotidyltransferase</keyword>
<evidence type="ECO:0000256" key="1">
    <source>
        <dbReference type="ARBA" id="ARBA00022722"/>
    </source>
</evidence>
<dbReference type="STRING" id="400682.A0A1X7U6J5"/>
<dbReference type="GO" id="GO:0006310">
    <property type="term" value="P:DNA recombination"/>
    <property type="evidence" value="ECO:0007669"/>
    <property type="project" value="UniProtKB-KW"/>
</dbReference>
<dbReference type="GO" id="GO:0016787">
    <property type="term" value="F:hydrolase activity"/>
    <property type="evidence" value="ECO:0007669"/>
    <property type="project" value="UniProtKB-KW"/>
</dbReference>
<evidence type="ECO:0000256" key="3">
    <source>
        <dbReference type="ARBA" id="ARBA00022759"/>
    </source>
</evidence>
<proteinExistence type="predicted"/>
<protein>
    <recommendedName>
        <fullName evidence="10">GAG-pre-integrase domain-containing protein</fullName>
    </recommendedName>
</protein>
<dbReference type="GO" id="GO:0003676">
    <property type="term" value="F:nucleic acid binding"/>
    <property type="evidence" value="ECO:0007669"/>
    <property type="project" value="InterPro"/>
</dbReference>
<dbReference type="eggNOG" id="KOG0017">
    <property type="taxonomic scope" value="Eukaryota"/>
</dbReference>
<dbReference type="PANTHER" id="PTHR42648:SF11">
    <property type="entry name" value="TRANSPOSON TY4-P GAG-POL POLYPROTEIN"/>
    <property type="match status" value="1"/>
</dbReference>
<dbReference type="InterPro" id="IPR012337">
    <property type="entry name" value="RNaseH-like_sf"/>
</dbReference>
<keyword evidence="8" id="KW-0808">Transferase</keyword>
<evidence type="ECO:0000256" key="4">
    <source>
        <dbReference type="ARBA" id="ARBA00022801"/>
    </source>
</evidence>
<keyword evidence="4" id="KW-0378">Hydrolase</keyword>
<evidence type="ECO:0000256" key="7">
    <source>
        <dbReference type="ARBA" id="ARBA00022918"/>
    </source>
</evidence>
<dbReference type="GO" id="GO:0004519">
    <property type="term" value="F:endonuclease activity"/>
    <property type="evidence" value="ECO:0007669"/>
    <property type="project" value="UniProtKB-KW"/>
</dbReference>
<keyword evidence="8" id="KW-0239">DNA-directed DNA polymerase</keyword>
<accession>A0A1X7U6J5</accession>
<keyword evidence="9" id="KW-0233">DNA recombination</keyword>
<dbReference type="Gene3D" id="3.30.420.10">
    <property type="entry name" value="Ribonuclease H-like superfamily/Ribonuclease H"/>
    <property type="match status" value="1"/>
</dbReference>
<reference evidence="11" key="1">
    <citation type="submission" date="2017-05" db="UniProtKB">
        <authorList>
            <consortium name="EnsemblMetazoa"/>
        </authorList>
    </citation>
    <scope>IDENTIFICATION</scope>
</reference>
<evidence type="ECO:0000313" key="11">
    <source>
        <dbReference type="EnsemblMetazoa" id="Aqu2.1.23119_001"/>
    </source>
</evidence>
<dbReference type="GO" id="GO:0003887">
    <property type="term" value="F:DNA-directed DNA polymerase activity"/>
    <property type="evidence" value="ECO:0007669"/>
    <property type="project" value="UniProtKB-KW"/>
</dbReference>
<keyword evidence="3" id="KW-0255">Endonuclease</keyword>
<keyword evidence="2" id="KW-0479">Metal-binding</keyword>
<keyword evidence="1" id="KW-0540">Nuclease</keyword>
<dbReference type="GO" id="GO:0003964">
    <property type="term" value="F:RNA-directed DNA polymerase activity"/>
    <property type="evidence" value="ECO:0007669"/>
    <property type="project" value="UniProtKB-KW"/>
</dbReference>
<dbReference type="InParanoid" id="A0A1X7U6J5"/>
<dbReference type="InterPro" id="IPR025724">
    <property type="entry name" value="GAG-pre-integrase_dom"/>
</dbReference>
<evidence type="ECO:0000256" key="8">
    <source>
        <dbReference type="ARBA" id="ARBA00022932"/>
    </source>
</evidence>
<dbReference type="SUPFAM" id="SSF53098">
    <property type="entry name" value="Ribonuclease H-like"/>
    <property type="match status" value="1"/>
</dbReference>
<name>A0A1X7U6J5_AMPQE</name>
<dbReference type="AlphaFoldDB" id="A0A1X7U6J5"/>
<dbReference type="InterPro" id="IPR036397">
    <property type="entry name" value="RNaseH_sf"/>
</dbReference>
<feature type="domain" description="GAG-pre-integrase" evidence="10">
    <location>
        <begin position="65"/>
        <end position="129"/>
    </location>
</feature>
<dbReference type="GO" id="GO:0015074">
    <property type="term" value="P:DNA integration"/>
    <property type="evidence" value="ECO:0007669"/>
    <property type="project" value="UniProtKB-KW"/>
</dbReference>
<dbReference type="Pfam" id="PF13976">
    <property type="entry name" value="gag_pre-integrs"/>
    <property type="match status" value="1"/>
</dbReference>
<dbReference type="InterPro" id="IPR039537">
    <property type="entry name" value="Retrotran_Ty1/copia-like"/>
</dbReference>
<evidence type="ECO:0000256" key="5">
    <source>
        <dbReference type="ARBA" id="ARBA00022842"/>
    </source>
</evidence>
<evidence type="ECO:0000256" key="9">
    <source>
        <dbReference type="ARBA" id="ARBA00023172"/>
    </source>
</evidence>
<keyword evidence="5" id="KW-0460">Magnesium</keyword>
<dbReference type="EnsemblMetazoa" id="Aqu2.1.23119_001">
    <property type="protein sequence ID" value="Aqu2.1.23119_001"/>
    <property type="gene ID" value="Aqu2.1.23119"/>
</dbReference>
<keyword evidence="6" id="KW-0229">DNA integration</keyword>